<evidence type="ECO:0000313" key="3">
    <source>
        <dbReference type="WBParaSite" id="Pan_g15557.t1"/>
    </source>
</evidence>
<keyword evidence="2" id="KW-1185">Reference proteome</keyword>
<keyword evidence="1" id="KW-0472">Membrane</keyword>
<reference evidence="2" key="1">
    <citation type="journal article" date="2013" name="Genetics">
        <title>The draft genome and transcriptome of Panagrellus redivivus are shaped by the harsh demands of a free-living lifestyle.</title>
        <authorList>
            <person name="Srinivasan J."/>
            <person name="Dillman A.R."/>
            <person name="Macchietto M.G."/>
            <person name="Heikkinen L."/>
            <person name="Lakso M."/>
            <person name="Fracchia K.M."/>
            <person name="Antoshechkin I."/>
            <person name="Mortazavi A."/>
            <person name="Wong G."/>
            <person name="Sternberg P.W."/>
        </authorList>
    </citation>
    <scope>NUCLEOTIDE SEQUENCE [LARGE SCALE GENOMIC DNA]</scope>
    <source>
        <strain evidence="2">MT8872</strain>
    </source>
</reference>
<keyword evidence="1" id="KW-0812">Transmembrane</keyword>
<dbReference type="Proteomes" id="UP000492821">
    <property type="component" value="Unassembled WGS sequence"/>
</dbReference>
<name>A0A7E4V313_PANRE</name>
<organism evidence="2 3">
    <name type="scientific">Panagrellus redivivus</name>
    <name type="common">Microworm</name>
    <dbReference type="NCBI Taxonomy" id="6233"/>
    <lineage>
        <taxon>Eukaryota</taxon>
        <taxon>Metazoa</taxon>
        <taxon>Ecdysozoa</taxon>
        <taxon>Nematoda</taxon>
        <taxon>Chromadorea</taxon>
        <taxon>Rhabditida</taxon>
        <taxon>Tylenchina</taxon>
        <taxon>Panagrolaimomorpha</taxon>
        <taxon>Panagrolaimoidea</taxon>
        <taxon>Panagrolaimidae</taxon>
        <taxon>Panagrellus</taxon>
    </lineage>
</organism>
<dbReference type="WBParaSite" id="Pan_g15557.t1">
    <property type="protein sequence ID" value="Pan_g15557.t1"/>
    <property type="gene ID" value="Pan_g15557"/>
</dbReference>
<evidence type="ECO:0000313" key="2">
    <source>
        <dbReference type="Proteomes" id="UP000492821"/>
    </source>
</evidence>
<evidence type="ECO:0000256" key="1">
    <source>
        <dbReference type="SAM" id="Phobius"/>
    </source>
</evidence>
<reference evidence="3" key="2">
    <citation type="submission" date="2020-10" db="UniProtKB">
        <authorList>
            <consortium name="WormBaseParasite"/>
        </authorList>
    </citation>
    <scope>IDENTIFICATION</scope>
</reference>
<sequence>MRNKRPFTWNMQNDKEAVGQVFSRIPEQGPHKSRDSTCVPLPALRQGTTPAAIIVVVVVVVGLSIVRERVAAEFDSAPRSPNDNADSAGLGEALQIASGFGAAPGGKKHSR</sequence>
<proteinExistence type="predicted"/>
<keyword evidence="1" id="KW-1133">Transmembrane helix</keyword>
<feature type="transmembrane region" description="Helical" evidence="1">
    <location>
        <begin position="49"/>
        <end position="66"/>
    </location>
</feature>
<dbReference type="AlphaFoldDB" id="A0A7E4V313"/>
<protein>
    <submittedName>
        <fullName evidence="3">Transmembrane protein</fullName>
    </submittedName>
</protein>
<accession>A0A7E4V313</accession>